<evidence type="ECO:0000313" key="3">
    <source>
        <dbReference type="Proteomes" id="UP001565368"/>
    </source>
</evidence>
<accession>A0ABR3Q5Q7</accession>
<protein>
    <submittedName>
        <fullName evidence="2">Uncharacterized protein</fullName>
    </submittedName>
</protein>
<proteinExistence type="predicted"/>
<comment type="caution">
    <text evidence="2">The sequence shown here is derived from an EMBL/GenBank/DDBJ whole genome shotgun (WGS) entry which is preliminary data.</text>
</comment>
<organism evidence="2 3">
    <name type="scientific">Vanrija albida</name>
    <dbReference type="NCBI Taxonomy" id="181172"/>
    <lineage>
        <taxon>Eukaryota</taxon>
        <taxon>Fungi</taxon>
        <taxon>Dikarya</taxon>
        <taxon>Basidiomycota</taxon>
        <taxon>Agaricomycotina</taxon>
        <taxon>Tremellomycetes</taxon>
        <taxon>Trichosporonales</taxon>
        <taxon>Trichosporonaceae</taxon>
        <taxon>Vanrija</taxon>
    </lineage>
</organism>
<dbReference type="EMBL" id="JBBXJM010000003">
    <property type="protein sequence ID" value="KAL1410070.1"/>
    <property type="molecule type" value="Genomic_DNA"/>
</dbReference>
<dbReference type="RefSeq" id="XP_069210014.1">
    <property type="nucleotide sequence ID" value="XM_069352596.1"/>
</dbReference>
<gene>
    <name evidence="2" type="ORF">Q8F55_004073</name>
</gene>
<dbReference type="GeneID" id="95985116"/>
<evidence type="ECO:0000313" key="2">
    <source>
        <dbReference type="EMBL" id="KAL1410070.1"/>
    </source>
</evidence>
<evidence type="ECO:0000256" key="1">
    <source>
        <dbReference type="SAM" id="MobiDB-lite"/>
    </source>
</evidence>
<reference evidence="2 3" key="1">
    <citation type="submission" date="2023-08" db="EMBL/GenBank/DDBJ databases">
        <title>Annotated Genome Sequence of Vanrija albida AlHP1.</title>
        <authorList>
            <person name="Herzog R."/>
        </authorList>
    </citation>
    <scope>NUCLEOTIDE SEQUENCE [LARGE SCALE GENOMIC DNA]</scope>
    <source>
        <strain evidence="2 3">AlHP1</strain>
    </source>
</reference>
<feature type="region of interest" description="Disordered" evidence="1">
    <location>
        <begin position="163"/>
        <end position="197"/>
    </location>
</feature>
<sequence length="197" mass="21074">MSCNIVRRYVCQDTIVGVCRERIANEQRRVSAATADLTTGVMTAWITYYFVEAAWFAARPVRFGDAAVAIDLTEDVYRPDAFRPRSLIVAAASRARGYASSPTPAGDMSAELPPYEAASAESASASETHDFALSTGHGGSWDDHGHGHGQYNMFAACPGPGRVLADRKGPAPGAPQPVRSLSERSDGSWLVVRNGNV</sequence>
<keyword evidence="3" id="KW-1185">Reference proteome</keyword>
<dbReference type="Proteomes" id="UP001565368">
    <property type="component" value="Unassembled WGS sequence"/>
</dbReference>
<name>A0ABR3Q5Q7_9TREE</name>